<proteinExistence type="predicted"/>
<evidence type="ECO:0000313" key="2">
    <source>
        <dbReference type="Proteomes" id="UP000078576"/>
    </source>
</evidence>
<dbReference type="EMBL" id="KN714759">
    <property type="protein sequence ID" value="KUI60796.1"/>
    <property type="molecule type" value="Genomic_DNA"/>
</dbReference>
<evidence type="ECO:0000313" key="1">
    <source>
        <dbReference type="EMBL" id="KUI60796.1"/>
    </source>
</evidence>
<name>A0A194VAG9_CYTMA</name>
<reference evidence="2" key="1">
    <citation type="submission" date="2014-12" db="EMBL/GenBank/DDBJ databases">
        <title>Genome Sequence of Valsa Canker Pathogens Uncovers a Specific Adaption of Colonization on Woody Bark.</title>
        <authorList>
            <person name="Yin Z."/>
            <person name="Liu H."/>
            <person name="Gao X."/>
            <person name="Li Z."/>
            <person name="Song N."/>
            <person name="Ke X."/>
            <person name="Dai Q."/>
            <person name="Wu Y."/>
            <person name="Sun Y."/>
            <person name="Xu J.-R."/>
            <person name="Kang Z.K."/>
            <person name="Wang L."/>
            <person name="Huang L."/>
        </authorList>
    </citation>
    <scope>NUCLEOTIDE SEQUENCE [LARGE SCALE GENOMIC DNA]</scope>
    <source>
        <strain evidence="2">SXYL134</strain>
    </source>
</reference>
<sequence>MPHVWSQTTLNTLHPSPASGRFLPPLLSLSITYTASLTPPPAASSLVVAGLTLLRSQTRHVPSCDADTSECSLSGHLASDTTLFTCPRSVMTDVRACDSRGSTSTTFRDAVPAARSGLPEGPGRAQRDSRALDDGIVLTLVMVVRSIVCRSWSRPALYATVRSRGSNMAAVAGALWKGASSAGAAGAEALEVLQRPMQPSTDAVSTLLEAPSTSTDSMLDLCPYSSRVGFRSPEEWSSPSVYFHTRTVRSSPAEATCVEERNLAALMLELCPPWLPATDVAMTSPEPFHILRRPS</sequence>
<protein>
    <submittedName>
        <fullName evidence="1">Uncharacterized protein</fullName>
    </submittedName>
</protein>
<dbReference type="Proteomes" id="UP000078576">
    <property type="component" value="Unassembled WGS sequence"/>
</dbReference>
<gene>
    <name evidence="1" type="ORF">VP1G_11201</name>
</gene>
<dbReference type="AlphaFoldDB" id="A0A194VAG9"/>
<organism evidence="1 2">
    <name type="scientific">Cytospora mali</name>
    <name type="common">Apple Valsa canker fungus</name>
    <name type="synonym">Valsa mali</name>
    <dbReference type="NCBI Taxonomy" id="578113"/>
    <lineage>
        <taxon>Eukaryota</taxon>
        <taxon>Fungi</taxon>
        <taxon>Dikarya</taxon>
        <taxon>Ascomycota</taxon>
        <taxon>Pezizomycotina</taxon>
        <taxon>Sordariomycetes</taxon>
        <taxon>Sordariomycetidae</taxon>
        <taxon>Diaporthales</taxon>
        <taxon>Cytosporaceae</taxon>
        <taxon>Cytospora</taxon>
    </lineage>
</organism>
<accession>A0A194VAG9</accession>
<keyword evidence="2" id="KW-1185">Reference proteome</keyword>